<accession>A0A1D2MW18</accession>
<sequence length="110" mass="12317">MTPLNETALAAYIWIHGTEVSTEDTDIILSKIDPKTFWNVVKTHCSSDSEACNIACRLQKLPASGSSIERCFSTLSSIMTKTRNRLGIEKAGKLCTIYQSLHFLPDEEYM</sequence>
<dbReference type="InterPro" id="IPR008906">
    <property type="entry name" value="HATC_C_dom"/>
</dbReference>
<dbReference type="EMBL" id="LJIJ01000479">
    <property type="protein sequence ID" value="ODM96994.1"/>
    <property type="molecule type" value="Genomic_DNA"/>
</dbReference>
<evidence type="ECO:0000313" key="2">
    <source>
        <dbReference type="EMBL" id="ODM96994.1"/>
    </source>
</evidence>
<name>A0A1D2MW18_ORCCI</name>
<dbReference type="SUPFAM" id="SSF53098">
    <property type="entry name" value="Ribonuclease H-like"/>
    <property type="match status" value="1"/>
</dbReference>
<evidence type="ECO:0000259" key="1">
    <source>
        <dbReference type="Pfam" id="PF05699"/>
    </source>
</evidence>
<dbReference type="InterPro" id="IPR012337">
    <property type="entry name" value="RNaseH-like_sf"/>
</dbReference>
<gene>
    <name evidence="2" type="ORF">Ocin01_09686</name>
</gene>
<keyword evidence="3" id="KW-1185">Reference proteome</keyword>
<dbReference type="OrthoDB" id="10023262at2759"/>
<organism evidence="2 3">
    <name type="scientific">Orchesella cincta</name>
    <name type="common">Springtail</name>
    <name type="synonym">Podura cincta</name>
    <dbReference type="NCBI Taxonomy" id="48709"/>
    <lineage>
        <taxon>Eukaryota</taxon>
        <taxon>Metazoa</taxon>
        <taxon>Ecdysozoa</taxon>
        <taxon>Arthropoda</taxon>
        <taxon>Hexapoda</taxon>
        <taxon>Collembola</taxon>
        <taxon>Entomobryomorpha</taxon>
        <taxon>Entomobryoidea</taxon>
        <taxon>Orchesellidae</taxon>
        <taxon>Orchesellinae</taxon>
        <taxon>Orchesella</taxon>
    </lineage>
</organism>
<comment type="caution">
    <text evidence="2">The sequence shown here is derived from an EMBL/GenBank/DDBJ whole genome shotgun (WGS) entry which is preliminary data.</text>
</comment>
<dbReference type="AlphaFoldDB" id="A0A1D2MW18"/>
<dbReference type="Proteomes" id="UP000094527">
    <property type="component" value="Unassembled WGS sequence"/>
</dbReference>
<protein>
    <recommendedName>
        <fullName evidence="1">HAT C-terminal dimerisation domain-containing protein</fullName>
    </recommendedName>
</protein>
<dbReference type="Pfam" id="PF05699">
    <property type="entry name" value="Dimer_Tnp_hAT"/>
    <property type="match status" value="1"/>
</dbReference>
<dbReference type="GO" id="GO:0046983">
    <property type="term" value="F:protein dimerization activity"/>
    <property type="evidence" value="ECO:0007669"/>
    <property type="project" value="InterPro"/>
</dbReference>
<proteinExistence type="predicted"/>
<evidence type="ECO:0000313" key="3">
    <source>
        <dbReference type="Proteomes" id="UP000094527"/>
    </source>
</evidence>
<feature type="domain" description="HAT C-terminal dimerisation" evidence="1">
    <location>
        <begin position="30"/>
        <end position="99"/>
    </location>
</feature>
<reference evidence="2 3" key="1">
    <citation type="journal article" date="2016" name="Genome Biol. Evol.">
        <title>Gene Family Evolution Reflects Adaptation to Soil Environmental Stressors in the Genome of the Collembolan Orchesella cincta.</title>
        <authorList>
            <person name="Faddeeva-Vakhrusheva A."/>
            <person name="Derks M.F."/>
            <person name="Anvar S.Y."/>
            <person name="Agamennone V."/>
            <person name="Suring W."/>
            <person name="Smit S."/>
            <person name="van Straalen N.M."/>
            <person name="Roelofs D."/>
        </authorList>
    </citation>
    <scope>NUCLEOTIDE SEQUENCE [LARGE SCALE GENOMIC DNA]</scope>
    <source>
        <tissue evidence="2">Mixed pool</tissue>
    </source>
</reference>